<sequence length="186" mass="20114">MLFASLSLVALAAFANAAAVDVAKRQAASGAFCYAGVHEIEYNDQYGALELATTCEALMGTDRSTMWSHRRCVAAAVAGTPNVFIDFANCGNNITIPLEKDFPSLDYNVYASIVGNCAWAQGGCPITQQNFVDLVYSELAATGSNIWPTSAQVLINDRIAPIFTWTNFTVAEGVPYLNFNDYLHYS</sequence>
<protein>
    <submittedName>
        <fullName evidence="1">Uncharacterized protein</fullName>
    </submittedName>
</protein>
<proteinExistence type="predicted"/>
<keyword evidence="2" id="KW-1185">Reference proteome</keyword>
<reference evidence="1" key="2">
    <citation type="journal article" date="2022" name="New Phytol.">
        <title>Evolutionary transition to the ectomycorrhizal habit in the genomes of a hyperdiverse lineage of mushroom-forming fungi.</title>
        <authorList>
            <person name="Looney B."/>
            <person name="Miyauchi S."/>
            <person name="Morin E."/>
            <person name="Drula E."/>
            <person name="Courty P.E."/>
            <person name="Kohler A."/>
            <person name="Kuo A."/>
            <person name="LaButti K."/>
            <person name="Pangilinan J."/>
            <person name="Lipzen A."/>
            <person name="Riley R."/>
            <person name="Andreopoulos W."/>
            <person name="He G."/>
            <person name="Johnson J."/>
            <person name="Nolan M."/>
            <person name="Tritt A."/>
            <person name="Barry K.W."/>
            <person name="Grigoriev I.V."/>
            <person name="Nagy L.G."/>
            <person name="Hibbett D."/>
            <person name="Henrissat B."/>
            <person name="Matheny P.B."/>
            <person name="Labbe J."/>
            <person name="Martin F.M."/>
        </authorList>
    </citation>
    <scope>NUCLEOTIDE SEQUENCE</scope>
    <source>
        <strain evidence="1">EC-137</strain>
    </source>
</reference>
<evidence type="ECO:0000313" key="1">
    <source>
        <dbReference type="EMBL" id="KAI0029639.1"/>
    </source>
</evidence>
<name>A0ACB8QD08_9AGAM</name>
<dbReference type="EMBL" id="MU273664">
    <property type="protein sequence ID" value="KAI0029639.1"/>
    <property type="molecule type" value="Genomic_DNA"/>
</dbReference>
<evidence type="ECO:0000313" key="2">
    <source>
        <dbReference type="Proteomes" id="UP000814128"/>
    </source>
</evidence>
<reference evidence="1" key="1">
    <citation type="submission" date="2021-02" db="EMBL/GenBank/DDBJ databases">
        <authorList>
            <consortium name="DOE Joint Genome Institute"/>
            <person name="Ahrendt S."/>
            <person name="Looney B.P."/>
            <person name="Miyauchi S."/>
            <person name="Morin E."/>
            <person name="Drula E."/>
            <person name="Courty P.E."/>
            <person name="Chicoki N."/>
            <person name="Fauchery L."/>
            <person name="Kohler A."/>
            <person name="Kuo A."/>
            <person name="Labutti K."/>
            <person name="Pangilinan J."/>
            <person name="Lipzen A."/>
            <person name="Riley R."/>
            <person name="Andreopoulos W."/>
            <person name="He G."/>
            <person name="Johnson J."/>
            <person name="Barry K.W."/>
            <person name="Grigoriev I.V."/>
            <person name="Nagy L."/>
            <person name="Hibbett D."/>
            <person name="Henrissat B."/>
            <person name="Matheny P.B."/>
            <person name="Labbe J."/>
            <person name="Martin F."/>
        </authorList>
    </citation>
    <scope>NUCLEOTIDE SEQUENCE</scope>
    <source>
        <strain evidence="1">EC-137</strain>
    </source>
</reference>
<gene>
    <name evidence="1" type="ORF">K488DRAFT_88531</name>
</gene>
<comment type="caution">
    <text evidence="1">The sequence shown here is derived from an EMBL/GenBank/DDBJ whole genome shotgun (WGS) entry which is preliminary data.</text>
</comment>
<dbReference type="Proteomes" id="UP000814128">
    <property type="component" value="Unassembled WGS sequence"/>
</dbReference>
<organism evidence="1 2">
    <name type="scientific">Vararia minispora EC-137</name>
    <dbReference type="NCBI Taxonomy" id="1314806"/>
    <lineage>
        <taxon>Eukaryota</taxon>
        <taxon>Fungi</taxon>
        <taxon>Dikarya</taxon>
        <taxon>Basidiomycota</taxon>
        <taxon>Agaricomycotina</taxon>
        <taxon>Agaricomycetes</taxon>
        <taxon>Russulales</taxon>
        <taxon>Lachnocladiaceae</taxon>
        <taxon>Vararia</taxon>
    </lineage>
</organism>
<accession>A0ACB8QD08</accession>